<dbReference type="GO" id="GO:0005739">
    <property type="term" value="C:mitochondrion"/>
    <property type="evidence" value="ECO:0007669"/>
    <property type="project" value="TreeGrafter"/>
</dbReference>
<dbReference type="Gene3D" id="1.10.287.110">
    <property type="entry name" value="DnaJ domain"/>
    <property type="match status" value="1"/>
</dbReference>
<dbReference type="InterPro" id="IPR001623">
    <property type="entry name" value="DnaJ_domain"/>
</dbReference>
<dbReference type="NCBIfam" id="TIGR00714">
    <property type="entry name" value="hscB"/>
    <property type="match status" value="1"/>
</dbReference>
<name>A0AAE1BBX2_9GAST</name>
<dbReference type="AlphaFoldDB" id="A0AAE1BBX2"/>
<evidence type="ECO:0000256" key="2">
    <source>
        <dbReference type="ARBA" id="ARBA00023186"/>
    </source>
</evidence>
<dbReference type="InterPro" id="IPR036386">
    <property type="entry name" value="HscB_C_sf"/>
</dbReference>
<dbReference type="Pfam" id="PF07743">
    <property type="entry name" value="HSCB_C"/>
    <property type="match status" value="1"/>
</dbReference>
<dbReference type="EMBL" id="JAWDGP010000228">
    <property type="protein sequence ID" value="KAK3802521.1"/>
    <property type="molecule type" value="Genomic_DNA"/>
</dbReference>
<comment type="similarity">
    <text evidence="1">Belongs to the HscB family.</text>
</comment>
<dbReference type="SUPFAM" id="SSF46565">
    <property type="entry name" value="Chaperone J-domain"/>
    <property type="match status" value="1"/>
</dbReference>
<dbReference type="Gene3D" id="1.20.1280.20">
    <property type="entry name" value="HscB, C-terminal domain"/>
    <property type="match status" value="1"/>
</dbReference>
<protein>
    <recommendedName>
        <fullName evidence="3">J domain-containing protein</fullName>
    </recommendedName>
</protein>
<evidence type="ECO:0000259" key="3">
    <source>
        <dbReference type="SMART" id="SM00271"/>
    </source>
</evidence>
<dbReference type="HAMAP" id="MF_00682">
    <property type="entry name" value="HscB"/>
    <property type="match status" value="1"/>
</dbReference>
<comment type="caution">
    <text evidence="4">The sequence shown here is derived from an EMBL/GenBank/DDBJ whole genome shotgun (WGS) entry which is preliminary data.</text>
</comment>
<dbReference type="GO" id="GO:0051087">
    <property type="term" value="F:protein-folding chaperone binding"/>
    <property type="evidence" value="ECO:0007669"/>
    <property type="project" value="InterPro"/>
</dbReference>
<dbReference type="InterPro" id="IPR036869">
    <property type="entry name" value="J_dom_sf"/>
</dbReference>
<dbReference type="CDD" id="cd06257">
    <property type="entry name" value="DnaJ"/>
    <property type="match status" value="1"/>
</dbReference>
<dbReference type="GO" id="GO:0001671">
    <property type="term" value="F:ATPase activator activity"/>
    <property type="evidence" value="ECO:0007669"/>
    <property type="project" value="InterPro"/>
</dbReference>
<dbReference type="InterPro" id="IPR009073">
    <property type="entry name" value="HscB_oligo_C"/>
</dbReference>
<proteinExistence type="inferred from homology"/>
<feature type="domain" description="J" evidence="3">
    <location>
        <begin position="37"/>
        <end position="102"/>
    </location>
</feature>
<organism evidence="4 5">
    <name type="scientific">Elysia crispata</name>
    <name type="common">lettuce slug</name>
    <dbReference type="NCBI Taxonomy" id="231223"/>
    <lineage>
        <taxon>Eukaryota</taxon>
        <taxon>Metazoa</taxon>
        <taxon>Spiralia</taxon>
        <taxon>Lophotrochozoa</taxon>
        <taxon>Mollusca</taxon>
        <taxon>Gastropoda</taxon>
        <taxon>Heterobranchia</taxon>
        <taxon>Euthyneura</taxon>
        <taxon>Panpulmonata</taxon>
        <taxon>Sacoglossa</taxon>
        <taxon>Placobranchoidea</taxon>
        <taxon>Plakobranchidae</taxon>
        <taxon>Elysia</taxon>
    </lineage>
</organism>
<dbReference type="GO" id="GO:0044571">
    <property type="term" value="P:[2Fe-2S] cluster assembly"/>
    <property type="evidence" value="ECO:0007669"/>
    <property type="project" value="InterPro"/>
</dbReference>
<dbReference type="PANTHER" id="PTHR14021">
    <property type="entry name" value="IRON-SULFUR CLUSTER CO-CHAPERONE PROTEIN HSCB"/>
    <property type="match status" value="1"/>
</dbReference>
<evidence type="ECO:0000313" key="4">
    <source>
        <dbReference type="EMBL" id="KAK3802521.1"/>
    </source>
</evidence>
<keyword evidence="5" id="KW-1185">Reference proteome</keyword>
<dbReference type="InterPro" id="IPR004640">
    <property type="entry name" value="HscB"/>
</dbReference>
<dbReference type="SUPFAM" id="SSF47144">
    <property type="entry name" value="HSC20 (HSCB), C-terminal oligomerisation domain"/>
    <property type="match status" value="1"/>
</dbReference>
<dbReference type="SMART" id="SM00271">
    <property type="entry name" value="DnaJ"/>
    <property type="match status" value="1"/>
</dbReference>
<sequence length="202" mass="23357">MFPSVSRSCWKCGRDTNPEKELFFCKCGIVQTVAPSVTYFDLLREDISFDLDTKTLGVVFRETQKHLHPDMFSSKSKEEQRLAEEQSSLLNKAYQTLLKPLSRAIYMLNLHDLTIDEKDTISDPEFLMDIMSFNEQIDEASSASDITNIEETIGVAIHKCIKEISQAFKDCNIEEAKRSTIKLRYFTTIQERILDIRRRELG</sequence>
<reference evidence="4" key="1">
    <citation type="journal article" date="2023" name="G3 (Bethesda)">
        <title>A reference genome for the long-term kleptoplast-retaining sea slug Elysia crispata morphotype clarki.</title>
        <authorList>
            <person name="Eastman K.E."/>
            <person name="Pendleton A.L."/>
            <person name="Shaikh M.A."/>
            <person name="Suttiyut T."/>
            <person name="Ogas R."/>
            <person name="Tomko P."/>
            <person name="Gavelis G."/>
            <person name="Widhalm J.R."/>
            <person name="Wisecaver J.H."/>
        </authorList>
    </citation>
    <scope>NUCLEOTIDE SEQUENCE</scope>
    <source>
        <strain evidence="4">ECLA1</strain>
    </source>
</reference>
<gene>
    <name evidence="4" type="ORF">RRG08_033180</name>
</gene>
<dbReference type="GO" id="GO:0051259">
    <property type="term" value="P:protein complex oligomerization"/>
    <property type="evidence" value="ECO:0007669"/>
    <property type="project" value="InterPro"/>
</dbReference>
<dbReference type="PANTHER" id="PTHR14021:SF15">
    <property type="entry name" value="IRON-SULFUR CLUSTER CO-CHAPERONE PROTEIN HSCB"/>
    <property type="match status" value="1"/>
</dbReference>
<accession>A0AAE1BBX2</accession>
<evidence type="ECO:0000313" key="5">
    <source>
        <dbReference type="Proteomes" id="UP001283361"/>
    </source>
</evidence>
<evidence type="ECO:0000256" key="1">
    <source>
        <dbReference type="ARBA" id="ARBA00010476"/>
    </source>
</evidence>
<keyword evidence="2" id="KW-0143">Chaperone</keyword>
<dbReference type="Proteomes" id="UP001283361">
    <property type="component" value="Unassembled WGS sequence"/>
</dbReference>